<dbReference type="SUPFAM" id="SSF53335">
    <property type="entry name" value="S-adenosyl-L-methionine-dependent methyltransferases"/>
    <property type="match status" value="1"/>
</dbReference>
<evidence type="ECO:0000313" key="7">
    <source>
        <dbReference type="EMBL" id="KAG0579947.1"/>
    </source>
</evidence>
<dbReference type="InterPro" id="IPR016461">
    <property type="entry name" value="COMT-like"/>
</dbReference>
<dbReference type="PROSITE" id="PS51683">
    <property type="entry name" value="SAM_OMT_II"/>
    <property type="match status" value="1"/>
</dbReference>
<keyword evidence="3" id="KW-0949">S-adenosyl-L-methionine</keyword>
<feature type="active site" description="Proton acceptor" evidence="4">
    <location>
        <position position="275"/>
    </location>
</feature>
<dbReference type="InterPro" id="IPR036388">
    <property type="entry name" value="WH-like_DNA-bd_sf"/>
</dbReference>
<dbReference type="InterPro" id="IPR036390">
    <property type="entry name" value="WH_DNA-bd_sf"/>
</dbReference>
<organism evidence="7 8">
    <name type="scientific">Ceratodon purpureus</name>
    <name type="common">Fire moss</name>
    <name type="synonym">Dicranum purpureum</name>
    <dbReference type="NCBI Taxonomy" id="3225"/>
    <lineage>
        <taxon>Eukaryota</taxon>
        <taxon>Viridiplantae</taxon>
        <taxon>Streptophyta</taxon>
        <taxon>Embryophyta</taxon>
        <taxon>Bryophyta</taxon>
        <taxon>Bryophytina</taxon>
        <taxon>Bryopsida</taxon>
        <taxon>Dicranidae</taxon>
        <taxon>Pseudoditrichales</taxon>
        <taxon>Ditrichaceae</taxon>
        <taxon>Ceratodon</taxon>
    </lineage>
</organism>
<evidence type="ECO:0000259" key="6">
    <source>
        <dbReference type="Pfam" id="PF08100"/>
    </source>
</evidence>
<gene>
    <name evidence="7" type="ORF">KC19_4G137000</name>
</gene>
<dbReference type="GO" id="GO:0008171">
    <property type="term" value="F:O-methyltransferase activity"/>
    <property type="evidence" value="ECO:0007669"/>
    <property type="project" value="InterPro"/>
</dbReference>
<protein>
    <submittedName>
        <fullName evidence="7">Uncharacterized protein</fullName>
    </submittedName>
</protein>
<dbReference type="Pfam" id="PF00891">
    <property type="entry name" value="Methyltransf_2"/>
    <property type="match status" value="1"/>
</dbReference>
<dbReference type="GO" id="GO:0046983">
    <property type="term" value="F:protein dimerization activity"/>
    <property type="evidence" value="ECO:0007669"/>
    <property type="project" value="InterPro"/>
</dbReference>
<dbReference type="GO" id="GO:0032259">
    <property type="term" value="P:methylation"/>
    <property type="evidence" value="ECO:0007669"/>
    <property type="project" value="UniProtKB-KW"/>
</dbReference>
<evidence type="ECO:0000259" key="5">
    <source>
        <dbReference type="Pfam" id="PF00891"/>
    </source>
</evidence>
<dbReference type="InterPro" id="IPR029063">
    <property type="entry name" value="SAM-dependent_MTases_sf"/>
</dbReference>
<dbReference type="PIRSF" id="PIRSF005739">
    <property type="entry name" value="O-mtase"/>
    <property type="match status" value="1"/>
</dbReference>
<proteinExistence type="predicted"/>
<evidence type="ECO:0000256" key="4">
    <source>
        <dbReference type="PIRSR" id="PIRSR005739-1"/>
    </source>
</evidence>
<dbReference type="Proteomes" id="UP000822688">
    <property type="component" value="Chromosome 4"/>
</dbReference>
<dbReference type="Gene3D" id="1.10.10.10">
    <property type="entry name" value="Winged helix-like DNA-binding domain superfamily/Winged helix DNA-binding domain"/>
    <property type="match status" value="1"/>
</dbReference>
<dbReference type="InterPro" id="IPR012967">
    <property type="entry name" value="COMT_dimerisation"/>
</dbReference>
<dbReference type="InterPro" id="IPR001077">
    <property type="entry name" value="COMT_C"/>
</dbReference>
<keyword evidence="8" id="KW-1185">Reference proteome</keyword>
<name>A0A8T0IAJ3_CERPU</name>
<evidence type="ECO:0000313" key="8">
    <source>
        <dbReference type="Proteomes" id="UP000822688"/>
    </source>
</evidence>
<dbReference type="PANTHER" id="PTHR11746">
    <property type="entry name" value="O-METHYLTRANSFERASE"/>
    <property type="match status" value="1"/>
</dbReference>
<reference evidence="7" key="1">
    <citation type="submission" date="2020-06" db="EMBL/GenBank/DDBJ databases">
        <title>WGS assembly of Ceratodon purpureus strain R40.</title>
        <authorList>
            <person name="Carey S.B."/>
            <person name="Jenkins J."/>
            <person name="Shu S."/>
            <person name="Lovell J.T."/>
            <person name="Sreedasyam A."/>
            <person name="Maumus F."/>
            <person name="Tiley G.P."/>
            <person name="Fernandez-Pozo N."/>
            <person name="Barry K."/>
            <person name="Chen C."/>
            <person name="Wang M."/>
            <person name="Lipzen A."/>
            <person name="Daum C."/>
            <person name="Saski C.A."/>
            <person name="Payton A.C."/>
            <person name="Mcbreen J.C."/>
            <person name="Conrad R.E."/>
            <person name="Kollar L.M."/>
            <person name="Olsson S."/>
            <person name="Huttunen S."/>
            <person name="Landis J.B."/>
            <person name="Wickett N.J."/>
            <person name="Johnson M.G."/>
            <person name="Rensing S.A."/>
            <person name="Grimwood J."/>
            <person name="Schmutz J."/>
            <person name="Mcdaniel S.F."/>
        </authorList>
    </citation>
    <scope>NUCLEOTIDE SEQUENCE</scope>
    <source>
        <strain evidence="7">R40</strain>
    </source>
</reference>
<evidence type="ECO:0000256" key="2">
    <source>
        <dbReference type="ARBA" id="ARBA00022679"/>
    </source>
</evidence>
<sequence>MGSVGETEKVPTTIDRVRLDAFQLVTMSALPGALAALARLNIFEALAKAGDDAQLTAAELAERALPGKSINMSYLSRLLRMVSGKNILREVVTTTGDKNGAPVAVERRYALEPIARFLVDDPERGSFVHLLLTYQSPGAFLQTWEHLHESVLDDAIQPFARAHGMNAWEFGKHNPQFDKVFNKAMAGNSKIYMRAILDAYHGFEDVKVVVDVGGGFAAALSLITARYPHIKGINFDQPHVIDVCPELPGVEHVSGNMFESVPSGGDAIFMKYILHDWDDESCLKILKNCYQALPAHGKVIAVDNMLPEIIDFEGGDPMALQVDIHMLAFNDSGARERTERELVKLGLAAGFNKVKVVCKVDLLAVTEFHKA</sequence>
<keyword evidence="2" id="KW-0808">Transferase</keyword>
<dbReference type="EMBL" id="CM026424">
    <property type="protein sequence ID" value="KAG0579947.1"/>
    <property type="molecule type" value="Genomic_DNA"/>
</dbReference>
<dbReference type="Gene3D" id="3.40.50.150">
    <property type="entry name" value="Vaccinia Virus protein VP39"/>
    <property type="match status" value="1"/>
</dbReference>
<feature type="domain" description="O-methyltransferase C-terminal" evidence="5">
    <location>
        <begin position="144"/>
        <end position="352"/>
    </location>
</feature>
<dbReference type="AlphaFoldDB" id="A0A8T0IAJ3"/>
<accession>A0A8T0IAJ3</accession>
<keyword evidence="1" id="KW-0489">Methyltransferase</keyword>
<dbReference type="SUPFAM" id="SSF46785">
    <property type="entry name" value="Winged helix' DNA-binding domain"/>
    <property type="match status" value="1"/>
</dbReference>
<evidence type="ECO:0000256" key="3">
    <source>
        <dbReference type="ARBA" id="ARBA00022691"/>
    </source>
</evidence>
<feature type="domain" description="O-methyltransferase dimerisation" evidence="6">
    <location>
        <begin position="23"/>
        <end position="120"/>
    </location>
</feature>
<comment type="caution">
    <text evidence="7">The sequence shown here is derived from an EMBL/GenBank/DDBJ whole genome shotgun (WGS) entry which is preliminary data.</text>
</comment>
<evidence type="ECO:0000256" key="1">
    <source>
        <dbReference type="ARBA" id="ARBA00022603"/>
    </source>
</evidence>
<dbReference type="Pfam" id="PF08100">
    <property type="entry name" value="Dimerisation"/>
    <property type="match status" value="1"/>
</dbReference>